<sequence>MENWVVVVFDLLLLLAFIRCQSIHLQTSSAGLRDDHTFKTTESWTTGLRTRLLDSGWNEDSVEGALLILSTCEFVPLCSAWVHLESVDVWISTVTRLLCAPGFVNMATHVKAV</sequence>
<gene>
    <name evidence="1" type="ORF">BV22DRAFT_403324</name>
</gene>
<dbReference type="Proteomes" id="UP000790709">
    <property type="component" value="Unassembled WGS sequence"/>
</dbReference>
<accession>A0ACB8BJE0</accession>
<comment type="caution">
    <text evidence="1">The sequence shown here is derived from an EMBL/GenBank/DDBJ whole genome shotgun (WGS) entry which is preliminary data.</text>
</comment>
<evidence type="ECO:0000313" key="2">
    <source>
        <dbReference type="Proteomes" id="UP000790709"/>
    </source>
</evidence>
<keyword evidence="2" id="KW-1185">Reference proteome</keyword>
<dbReference type="EMBL" id="MU266394">
    <property type="protein sequence ID" value="KAH7925829.1"/>
    <property type="molecule type" value="Genomic_DNA"/>
</dbReference>
<protein>
    <submittedName>
        <fullName evidence="1">Uncharacterized protein</fullName>
    </submittedName>
</protein>
<evidence type="ECO:0000313" key="1">
    <source>
        <dbReference type="EMBL" id="KAH7925829.1"/>
    </source>
</evidence>
<proteinExistence type="predicted"/>
<name>A0ACB8BJE0_9AGAM</name>
<organism evidence="1 2">
    <name type="scientific">Leucogyrophana mollusca</name>
    <dbReference type="NCBI Taxonomy" id="85980"/>
    <lineage>
        <taxon>Eukaryota</taxon>
        <taxon>Fungi</taxon>
        <taxon>Dikarya</taxon>
        <taxon>Basidiomycota</taxon>
        <taxon>Agaricomycotina</taxon>
        <taxon>Agaricomycetes</taxon>
        <taxon>Agaricomycetidae</taxon>
        <taxon>Boletales</taxon>
        <taxon>Boletales incertae sedis</taxon>
        <taxon>Leucogyrophana</taxon>
    </lineage>
</organism>
<reference evidence="1" key="1">
    <citation type="journal article" date="2021" name="New Phytol.">
        <title>Evolutionary innovations through gain and loss of genes in the ectomycorrhizal Boletales.</title>
        <authorList>
            <person name="Wu G."/>
            <person name="Miyauchi S."/>
            <person name="Morin E."/>
            <person name="Kuo A."/>
            <person name="Drula E."/>
            <person name="Varga T."/>
            <person name="Kohler A."/>
            <person name="Feng B."/>
            <person name="Cao Y."/>
            <person name="Lipzen A."/>
            <person name="Daum C."/>
            <person name="Hundley H."/>
            <person name="Pangilinan J."/>
            <person name="Johnson J."/>
            <person name="Barry K."/>
            <person name="LaButti K."/>
            <person name="Ng V."/>
            <person name="Ahrendt S."/>
            <person name="Min B."/>
            <person name="Choi I.G."/>
            <person name="Park H."/>
            <person name="Plett J.M."/>
            <person name="Magnuson J."/>
            <person name="Spatafora J.W."/>
            <person name="Nagy L.G."/>
            <person name="Henrissat B."/>
            <person name="Grigoriev I.V."/>
            <person name="Yang Z.L."/>
            <person name="Xu J."/>
            <person name="Martin F.M."/>
        </authorList>
    </citation>
    <scope>NUCLEOTIDE SEQUENCE</scope>
    <source>
        <strain evidence="1">KUC20120723A-06</strain>
    </source>
</reference>